<reference evidence="1 2" key="1">
    <citation type="journal article" date="2012" name="New Phytol.">
        <title>Insight into trade-off between wood decay and parasitism from the genome of a fungal forest pathogen.</title>
        <authorList>
            <person name="Olson A."/>
            <person name="Aerts A."/>
            <person name="Asiegbu F."/>
            <person name="Belbahri L."/>
            <person name="Bouzid O."/>
            <person name="Broberg A."/>
            <person name="Canback B."/>
            <person name="Coutinho P.M."/>
            <person name="Cullen D."/>
            <person name="Dalman K."/>
            <person name="Deflorio G."/>
            <person name="van Diepen L.T."/>
            <person name="Dunand C."/>
            <person name="Duplessis S."/>
            <person name="Durling M."/>
            <person name="Gonthier P."/>
            <person name="Grimwood J."/>
            <person name="Fossdal C.G."/>
            <person name="Hansson D."/>
            <person name="Henrissat B."/>
            <person name="Hietala A."/>
            <person name="Himmelstrand K."/>
            <person name="Hoffmeister D."/>
            <person name="Hogberg N."/>
            <person name="James T.Y."/>
            <person name="Karlsson M."/>
            <person name="Kohler A."/>
            <person name="Kues U."/>
            <person name="Lee Y.H."/>
            <person name="Lin Y.C."/>
            <person name="Lind M."/>
            <person name="Lindquist E."/>
            <person name="Lombard V."/>
            <person name="Lucas S."/>
            <person name="Lunden K."/>
            <person name="Morin E."/>
            <person name="Murat C."/>
            <person name="Park J."/>
            <person name="Raffaello T."/>
            <person name="Rouze P."/>
            <person name="Salamov A."/>
            <person name="Schmutz J."/>
            <person name="Solheim H."/>
            <person name="Stahlberg J."/>
            <person name="Velez H."/>
            <person name="de Vries R.P."/>
            <person name="Wiebenga A."/>
            <person name="Woodward S."/>
            <person name="Yakovlev I."/>
            <person name="Garbelotto M."/>
            <person name="Martin F."/>
            <person name="Grigoriev I.V."/>
            <person name="Stenlid J."/>
        </authorList>
    </citation>
    <scope>NUCLEOTIDE SEQUENCE [LARGE SCALE GENOMIC DNA]</scope>
    <source>
        <strain evidence="1 2">TC 32-1</strain>
    </source>
</reference>
<dbReference type="AlphaFoldDB" id="W4K9P1"/>
<dbReference type="KEGG" id="hir:HETIRDRAFT_317982"/>
<dbReference type="EMBL" id="KI925458">
    <property type="protein sequence ID" value="ETW82070.1"/>
    <property type="molecule type" value="Genomic_DNA"/>
</dbReference>
<accession>W4K9P1</accession>
<organism evidence="1 2">
    <name type="scientific">Heterobasidion irregulare (strain TC 32-1)</name>
    <dbReference type="NCBI Taxonomy" id="747525"/>
    <lineage>
        <taxon>Eukaryota</taxon>
        <taxon>Fungi</taxon>
        <taxon>Dikarya</taxon>
        <taxon>Basidiomycota</taxon>
        <taxon>Agaricomycotina</taxon>
        <taxon>Agaricomycetes</taxon>
        <taxon>Russulales</taxon>
        <taxon>Bondarzewiaceae</taxon>
        <taxon>Heterobasidion</taxon>
        <taxon>Heterobasidion annosum species complex</taxon>
    </lineage>
</organism>
<proteinExistence type="predicted"/>
<dbReference type="InParanoid" id="W4K9P1"/>
<sequence>VEDVVILFCHVERLGQIGNRVPSVVWGFLRQDHSGGKVGSISFKLERAFAIRVDEDWSRGETVFQVFEGSVPLVGPREQDVFLCEVIERSGHGSEVFDEPSVEVFKAKK</sequence>
<dbReference type="Proteomes" id="UP000030671">
    <property type="component" value="Unassembled WGS sequence"/>
</dbReference>
<protein>
    <submittedName>
        <fullName evidence="1">Uncharacterized protein</fullName>
    </submittedName>
</protein>
<feature type="non-terminal residue" evidence="1">
    <location>
        <position position="1"/>
    </location>
</feature>
<name>W4K9P1_HETIT</name>
<dbReference type="GeneID" id="20670465"/>
<evidence type="ECO:0000313" key="2">
    <source>
        <dbReference type="Proteomes" id="UP000030671"/>
    </source>
</evidence>
<keyword evidence="2" id="KW-1185">Reference proteome</keyword>
<dbReference type="HOGENOM" id="CLU_2190175_0_0_1"/>
<dbReference type="RefSeq" id="XP_009546643.1">
    <property type="nucleotide sequence ID" value="XM_009548348.1"/>
</dbReference>
<gene>
    <name evidence="1" type="ORF">HETIRDRAFT_317982</name>
</gene>
<evidence type="ECO:0000313" key="1">
    <source>
        <dbReference type="EMBL" id="ETW82070.1"/>
    </source>
</evidence>